<reference evidence="2 3" key="1">
    <citation type="submission" date="2019-02" db="EMBL/GenBank/DDBJ databases">
        <title>Genomic Encyclopedia of Type Strains, Phase IV (KMG-IV): sequencing the most valuable type-strain genomes for metagenomic binning, comparative biology and taxonomic classification.</title>
        <authorList>
            <person name="Goeker M."/>
        </authorList>
    </citation>
    <scope>NUCLEOTIDE SEQUENCE [LARGE SCALE GENOMIC DNA]</scope>
    <source>
        <strain evidence="2 3">DSM 21223</strain>
    </source>
</reference>
<dbReference type="RefSeq" id="WP_014237237.1">
    <property type="nucleotide sequence ID" value="NZ_SHKM01000001.1"/>
</dbReference>
<dbReference type="EMBL" id="SHKM01000001">
    <property type="protein sequence ID" value="RZT89581.1"/>
    <property type="molecule type" value="Genomic_DNA"/>
</dbReference>
<sequence>MFKKDIDLIRTLHARYGLQGPLLDAGGLIAPSIADYDISMAKALALDLDLDGHKWSIKVPHPVQNDRYVRIERPWTFIDPAYVIANPEYGDPYIEQLPEKYADTFNTVIMVSVFEHVENPYKVSDALYKIVKKGGYLINSAPFLFPYHPSPEDNFRYSPAALRRIHESSGFTWVEGDFHINLSAKEGIGDTNPQNYGAPQGIMACYAVCRKD</sequence>
<proteinExistence type="predicted"/>
<dbReference type="InterPro" id="IPR013216">
    <property type="entry name" value="Methyltransf_11"/>
</dbReference>
<evidence type="ECO:0000259" key="1">
    <source>
        <dbReference type="Pfam" id="PF08241"/>
    </source>
</evidence>
<dbReference type="Proteomes" id="UP000292136">
    <property type="component" value="Unassembled WGS sequence"/>
</dbReference>
<dbReference type="SUPFAM" id="SSF53335">
    <property type="entry name" value="S-adenosyl-L-methionine-dependent methyltransferases"/>
    <property type="match status" value="1"/>
</dbReference>
<dbReference type="Gene3D" id="3.40.50.150">
    <property type="entry name" value="Vaccinia Virus protein VP39"/>
    <property type="match status" value="1"/>
</dbReference>
<dbReference type="GO" id="GO:0008168">
    <property type="term" value="F:methyltransferase activity"/>
    <property type="evidence" value="ECO:0007669"/>
    <property type="project" value="UniProtKB-KW"/>
</dbReference>
<gene>
    <name evidence="2" type="ORF">EV678_0371</name>
</gene>
<organism evidence="2 3">
    <name type="scientific">Azospira oryzae</name>
    <dbReference type="NCBI Taxonomy" id="146939"/>
    <lineage>
        <taxon>Bacteria</taxon>
        <taxon>Pseudomonadati</taxon>
        <taxon>Pseudomonadota</taxon>
        <taxon>Betaproteobacteria</taxon>
        <taxon>Rhodocyclales</taxon>
        <taxon>Rhodocyclaceae</taxon>
        <taxon>Azospira</taxon>
    </lineage>
</organism>
<keyword evidence="2" id="KW-0489">Methyltransferase</keyword>
<evidence type="ECO:0000313" key="2">
    <source>
        <dbReference type="EMBL" id="RZT89581.1"/>
    </source>
</evidence>
<accession>A0ABY0IU30</accession>
<keyword evidence="3" id="KW-1185">Reference proteome</keyword>
<name>A0ABY0IU30_9RHOO</name>
<evidence type="ECO:0000313" key="3">
    <source>
        <dbReference type="Proteomes" id="UP000292136"/>
    </source>
</evidence>
<feature type="domain" description="Methyltransferase type 11" evidence="1">
    <location>
        <begin position="94"/>
        <end position="138"/>
    </location>
</feature>
<dbReference type="Pfam" id="PF08241">
    <property type="entry name" value="Methyltransf_11"/>
    <property type="match status" value="1"/>
</dbReference>
<dbReference type="InterPro" id="IPR029063">
    <property type="entry name" value="SAM-dependent_MTases_sf"/>
</dbReference>
<comment type="caution">
    <text evidence="2">The sequence shown here is derived from an EMBL/GenBank/DDBJ whole genome shotgun (WGS) entry which is preliminary data.</text>
</comment>
<dbReference type="GO" id="GO:0032259">
    <property type="term" value="P:methylation"/>
    <property type="evidence" value="ECO:0007669"/>
    <property type="project" value="UniProtKB-KW"/>
</dbReference>
<keyword evidence="2" id="KW-0808">Transferase</keyword>
<protein>
    <submittedName>
        <fullName evidence="2">Methyltransferase family protein</fullName>
    </submittedName>
</protein>